<evidence type="ECO:0000259" key="5">
    <source>
        <dbReference type="Pfam" id="PF04118"/>
    </source>
</evidence>
<dbReference type="GO" id="GO:0006895">
    <property type="term" value="P:Golgi to endosome transport"/>
    <property type="evidence" value="ECO:0007669"/>
    <property type="project" value="InterPro"/>
</dbReference>
<dbReference type="PANTHER" id="PTHR14042:SF24">
    <property type="entry name" value="PROTEIN DOPEY-1 HOMOLOG"/>
    <property type="match status" value="1"/>
</dbReference>
<reference evidence="7" key="1">
    <citation type="submission" date="2013-02" db="EMBL/GenBank/DDBJ databases">
        <authorList>
            <consortium name="The Broad Institute Genome Sequencing Platform"/>
            <person name="Cuomo C."/>
            <person name="Becnel J."/>
            <person name="Sanscrainte N."/>
            <person name="Walker B."/>
            <person name="Young S.K."/>
            <person name="Zeng Q."/>
            <person name="Gargeya S."/>
            <person name="Fitzgerald M."/>
            <person name="Haas B."/>
            <person name="Abouelleil A."/>
            <person name="Alvarado L."/>
            <person name="Arachchi H.M."/>
            <person name="Berlin A.M."/>
            <person name="Chapman S.B."/>
            <person name="Dewar J."/>
            <person name="Goldberg J."/>
            <person name="Griggs A."/>
            <person name="Gujja S."/>
            <person name="Hansen M."/>
            <person name="Howarth C."/>
            <person name="Imamovic A."/>
            <person name="Larimer J."/>
            <person name="McCowan C."/>
            <person name="Murphy C."/>
            <person name="Neiman D."/>
            <person name="Pearson M."/>
            <person name="Priest M."/>
            <person name="Roberts A."/>
            <person name="Saif S."/>
            <person name="Shea T."/>
            <person name="Sisk P."/>
            <person name="Sykes S."/>
            <person name="Wortman J."/>
            <person name="Nusbaum C."/>
            <person name="Birren B."/>
        </authorList>
    </citation>
    <scope>NUCLEOTIDE SEQUENCE [LARGE SCALE GENOMIC DNA]</scope>
    <source>
        <strain evidence="7">PRA339</strain>
    </source>
</reference>
<dbReference type="Pfam" id="PF04118">
    <property type="entry name" value="Dopey_N"/>
    <property type="match status" value="1"/>
</dbReference>
<evidence type="ECO:0000313" key="6">
    <source>
        <dbReference type="EMBL" id="KCZ82102.1"/>
    </source>
</evidence>
<evidence type="ECO:0000313" key="7">
    <source>
        <dbReference type="Proteomes" id="UP000030655"/>
    </source>
</evidence>
<accession>A0A059F4V1</accession>
<evidence type="ECO:0000256" key="1">
    <source>
        <dbReference type="ARBA" id="ARBA00022448"/>
    </source>
</evidence>
<dbReference type="GO" id="GO:0015031">
    <property type="term" value="P:protein transport"/>
    <property type="evidence" value="ECO:0007669"/>
    <property type="project" value="UniProtKB-KW"/>
</dbReference>
<proteinExistence type="inferred from homology"/>
<dbReference type="OrthoDB" id="297643at2759"/>
<dbReference type="InterPro" id="IPR040314">
    <property type="entry name" value="DOP1"/>
</dbReference>
<dbReference type="GO" id="GO:0005829">
    <property type="term" value="C:cytosol"/>
    <property type="evidence" value="ECO:0007669"/>
    <property type="project" value="GOC"/>
</dbReference>
<dbReference type="VEuPathDB" id="MicrosporidiaDB:H312_00377"/>
<evidence type="ECO:0000256" key="2">
    <source>
        <dbReference type="ARBA" id="ARBA00022927"/>
    </source>
</evidence>
<dbReference type="STRING" id="1288291.A0A059F4V1"/>
<dbReference type="GO" id="GO:0005768">
    <property type="term" value="C:endosome"/>
    <property type="evidence" value="ECO:0007669"/>
    <property type="project" value="TreeGrafter"/>
</dbReference>
<keyword evidence="7" id="KW-1185">Reference proteome</keyword>
<comment type="similarity">
    <text evidence="3">Belongs to the DOP1 family.</text>
</comment>
<evidence type="ECO:0000256" key="3">
    <source>
        <dbReference type="ARBA" id="ARBA00046326"/>
    </source>
</evidence>
<dbReference type="Proteomes" id="UP000030655">
    <property type="component" value="Unassembled WGS sequence"/>
</dbReference>
<organism evidence="6 7">
    <name type="scientific">Anncaliia algerae PRA339</name>
    <dbReference type="NCBI Taxonomy" id="1288291"/>
    <lineage>
        <taxon>Eukaryota</taxon>
        <taxon>Fungi</taxon>
        <taxon>Fungi incertae sedis</taxon>
        <taxon>Microsporidia</taxon>
        <taxon>Tubulinosematoidea</taxon>
        <taxon>Tubulinosematidae</taxon>
        <taxon>Anncaliia</taxon>
    </lineage>
</organism>
<evidence type="ECO:0000256" key="4">
    <source>
        <dbReference type="SAM" id="MobiDB-lite"/>
    </source>
</evidence>
<sequence>MDEKFRIELRKKLEAFRSAKEWSDFISLLSSLDRTLNSYEMDRIADLNLLTKRLNQCLSPALPAGVHTKCLETYQIVFNKFSRENFIKHFNSVTFGFFSSASNLKTMALPNYFNIITEKIVPLGKEVEEFAENILIGILPFLETESSEFLPQALNLIDKFRESIDENVFYDALWDCLDVNQPLRICVINYLFKSNTSKNCNKAEKRFSLAICSSLHDKQISVLRGSLDILINFFPLNEILHFGNLDRITVSVLKLLLLRDLSVNKRIMSWLNLKDENNFELINKGLKILLNEELTMFYRILLTLVDNELLFNYLIDKLILKSLFYLKCLETKKESKEFYFQREEGSEPFKFVEIFFENVDKKIFWNSVEKQMKYILEENFTDYKLKGGKEPKQRSSKSDSTELDEKFSDEKIFSQDEKDILDSNSGKTEKFNKKGTLFEEDNIIKSLEDKVKDFQMKNEEILLNSSNENNSDGEIFKNSSEDDKNLEKETNEYLEDKNENISTDEISLSNNQVVPPIDEGSLDKVEDVSLSEEESYDEEPQKQTLITRSTDEFIELLVYIFDKFNLVNEEIAKEFFPNLILMVTENFFKFEGKNLLLFFSVYKVHLERSDLSISFKKMIKIDDFPLFISILEIFIEYFAFLKHFDAKFWQIFYEKFIKLSPENKLKYSTIFNGLMNHEENTLQIQKIFSPQIFFEDFLRHIDEHSVRYIYIYDGIFNKELERLFLNYIGDLNDSSIDKINNFFYFWYNYLGIKDETFFTALICYCHKFDSIYSFNNSLNSEESLLSNDASSSHKIEKLSPIDTKTKIIELFNYVNNNEVILFLVVKKLEVTENKIECNRTVLGTLNVLKCFVLYSSSFCAYLSKPSKINSITLTLLERLFNLIVNYDVELNQNNFDITVSSLDIINLLIKNETISKNEVINFDMSKMFKFVVEEKNTFLLNKITNLLIISINGFKKSDFTALDVLFMNTNNIDILINVIFKMENKIAQFKLFNKIIELKEKKEIFVVYKTVKFIMENTQFYLKEDVELLISKLISYIDSFISKNKETIIKKEDTILMKEETNYSELLIKEESSKFIFFYFYVNKIIMSLLNKFSKLVIDKIVTNGLLIHKLRDRNKLYELILKKILTESTYLNYSIELNKHLNKDELKSIINLNKSCLEDIFIHNRKALDFKHYRFIIDLFIKAKREKDELIIKIFNNFLLYIQKITNYRNNEISENYDLLIKGYKRINYNINLLINILFSLVNAKERELKERNLEIIYELSDKINIKYIWEYFTSNDFFVDQIQLKFKLMKKYAKEESMRFGDLFAKIDQGFYLTRESELLNKQFNLKRAAFLMLTSEVDQCMSYFPKILEKLIELINFDVSLRKIFFLLLRVIIVKNNHSRLNNLWPSLFNEIFRFIDTDSYDIFKFLDTLFVINSGETKEFQSKFFIKKSYKKVYFEGKGLEENEVMSDQTKEDTIFNILKNNLELMEQKDLLLIPMKRKHLLPCKKDLNKDDIKEYLTHVSYYYKHMDEYTNEIDYENLLNDILNDFEE</sequence>
<protein>
    <recommendedName>
        <fullName evidence="5">DOP1 N-terminal domain-containing protein</fullName>
    </recommendedName>
</protein>
<feature type="region of interest" description="Disordered" evidence="4">
    <location>
        <begin position="462"/>
        <end position="485"/>
    </location>
</feature>
<reference evidence="6 7" key="2">
    <citation type="submission" date="2014-03" db="EMBL/GenBank/DDBJ databases">
        <title>The Genome Sequence of Anncaliia algerae insect isolate PRA339.</title>
        <authorList>
            <consortium name="The Broad Institute Genome Sequencing Platform"/>
            <consortium name="The Broad Institute Genome Sequencing Center for Infectious Disease"/>
            <person name="Cuomo C."/>
            <person name="Becnel J."/>
            <person name="Sanscrainte N."/>
            <person name="Walker B."/>
            <person name="Young S.K."/>
            <person name="Zeng Q."/>
            <person name="Gargeya S."/>
            <person name="Fitzgerald M."/>
            <person name="Haas B."/>
            <person name="Abouelleil A."/>
            <person name="Alvarado L."/>
            <person name="Arachchi H.M."/>
            <person name="Berlin A.M."/>
            <person name="Chapman S.B."/>
            <person name="Dewar J."/>
            <person name="Goldberg J."/>
            <person name="Griggs A."/>
            <person name="Gujja S."/>
            <person name="Hansen M."/>
            <person name="Howarth C."/>
            <person name="Imamovic A."/>
            <person name="Larimer J."/>
            <person name="McCowan C."/>
            <person name="Murphy C."/>
            <person name="Neiman D."/>
            <person name="Pearson M."/>
            <person name="Priest M."/>
            <person name="Roberts A."/>
            <person name="Saif S."/>
            <person name="Shea T."/>
            <person name="Sisk P."/>
            <person name="Sykes S."/>
            <person name="Wortman J."/>
            <person name="Nusbaum C."/>
            <person name="Birren B."/>
        </authorList>
    </citation>
    <scope>NUCLEOTIDE SEQUENCE [LARGE SCALE GENOMIC DNA]</scope>
    <source>
        <strain evidence="6 7">PRA339</strain>
    </source>
</reference>
<keyword evidence="2" id="KW-0653">Protein transport</keyword>
<keyword evidence="1" id="KW-0813">Transport</keyword>
<dbReference type="GO" id="GO:0005802">
    <property type="term" value="C:trans-Golgi network"/>
    <property type="evidence" value="ECO:0007669"/>
    <property type="project" value="TreeGrafter"/>
</dbReference>
<dbReference type="PANTHER" id="PTHR14042">
    <property type="entry name" value="DOPEY-RELATED"/>
    <property type="match status" value="1"/>
</dbReference>
<name>A0A059F4V1_9MICR</name>
<dbReference type="HOGENOM" id="CLU_247152_0_0_1"/>
<feature type="region of interest" description="Disordered" evidence="4">
    <location>
        <begin position="387"/>
        <end position="406"/>
    </location>
</feature>
<dbReference type="InterPro" id="IPR007249">
    <property type="entry name" value="DOP1_N"/>
</dbReference>
<dbReference type="EMBL" id="KK365132">
    <property type="protein sequence ID" value="KCZ82102.1"/>
    <property type="molecule type" value="Genomic_DNA"/>
</dbReference>
<gene>
    <name evidence="6" type="ORF">H312_00377</name>
</gene>
<feature type="domain" description="DOP1 N-terminal" evidence="5">
    <location>
        <begin position="3"/>
        <end position="274"/>
    </location>
</feature>